<name>A0A0E9TR73_ANGAN</name>
<reference evidence="2" key="2">
    <citation type="journal article" date="2015" name="Fish Shellfish Immunol.">
        <title>Early steps in the European eel (Anguilla anguilla)-Vibrio vulnificus interaction in the gills: Role of the RtxA13 toxin.</title>
        <authorList>
            <person name="Callol A."/>
            <person name="Pajuelo D."/>
            <person name="Ebbesson L."/>
            <person name="Teles M."/>
            <person name="MacKenzie S."/>
            <person name="Amaro C."/>
        </authorList>
    </citation>
    <scope>NUCLEOTIDE SEQUENCE</scope>
</reference>
<protein>
    <submittedName>
        <fullName evidence="2">Uncharacterized protein</fullName>
    </submittedName>
</protein>
<evidence type="ECO:0000313" key="2">
    <source>
        <dbReference type="EMBL" id="JAH56071.1"/>
    </source>
</evidence>
<organism evidence="2">
    <name type="scientific">Anguilla anguilla</name>
    <name type="common">European freshwater eel</name>
    <name type="synonym">Muraena anguilla</name>
    <dbReference type="NCBI Taxonomy" id="7936"/>
    <lineage>
        <taxon>Eukaryota</taxon>
        <taxon>Metazoa</taxon>
        <taxon>Chordata</taxon>
        <taxon>Craniata</taxon>
        <taxon>Vertebrata</taxon>
        <taxon>Euteleostomi</taxon>
        <taxon>Actinopterygii</taxon>
        <taxon>Neopterygii</taxon>
        <taxon>Teleostei</taxon>
        <taxon>Anguilliformes</taxon>
        <taxon>Anguillidae</taxon>
        <taxon>Anguilla</taxon>
    </lineage>
</organism>
<feature type="region of interest" description="Disordered" evidence="1">
    <location>
        <begin position="1"/>
        <end position="37"/>
    </location>
</feature>
<dbReference type="AlphaFoldDB" id="A0A0E9TR73"/>
<sequence length="37" mass="4122">MENKRKLCSTGFWGRTPAESKTDDRMGKNFGGTMSVP</sequence>
<evidence type="ECO:0000256" key="1">
    <source>
        <dbReference type="SAM" id="MobiDB-lite"/>
    </source>
</evidence>
<dbReference type="EMBL" id="GBXM01052506">
    <property type="protein sequence ID" value="JAH56071.1"/>
    <property type="molecule type" value="Transcribed_RNA"/>
</dbReference>
<proteinExistence type="predicted"/>
<feature type="compositionally biased region" description="Basic and acidic residues" evidence="1">
    <location>
        <begin position="18"/>
        <end position="27"/>
    </location>
</feature>
<accession>A0A0E9TR73</accession>
<reference evidence="2" key="1">
    <citation type="submission" date="2014-11" db="EMBL/GenBank/DDBJ databases">
        <authorList>
            <person name="Amaro Gonzalez C."/>
        </authorList>
    </citation>
    <scope>NUCLEOTIDE SEQUENCE</scope>
</reference>